<dbReference type="InterPro" id="IPR018188">
    <property type="entry name" value="RNase_T2_His_AS_1"/>
</dbReference>
<proteinExistence type="inferred from homology"/>
<dbReference type="AlphaFoldDB" id="A0AAX6MGM6"/>
<dbReference type="GO" id="GO:0006401">
    <property type="term" value="P:RNA catabolic process"/>
    <property type="evidence" value="ECO:0007669"/>
    <property type="project" value="TreeGrafter"/>
</dbReference>
<dbReference type="PROSITE" id="PS00531">
    <property type="entry name" value="RNASE_T2_2"/>
    <property type="match status" value="1"/>
</dbReference>
<gene>
    <name evidence="5" type="ORF">Daesc_006177</name>
</gene>
<evidence type="ECO:0000256" key="2">
    <source>
        <dbReference type="ARBA" id="ARBA00012571"/>
    </source>
</evidence>
<comment type="similarity">
    <text evidence="1 4">Belongs to the RNase T2 family.</text>
</comment>
<evidence type="ECO:0000313" key="5">
    <source>
        <dbReference type="EMBL" id="KAK6951654.1"/>
    </source>
</evidence>
<evidence type="ECO:0000313" key="6">
    <source>
        <dbReference type="Proteomes" id="UP001369815"/>
    </source>
</evidence>
<dbReference type="PANTHER" id="PTHR11240">
    <property type="entry name" value="RIBONUCLEASE T2"/>
    <property type="match status" value="1"/>
</dbReference>
<evidence type="ECO:0000256" key="3">
    <source>
        <dbReference type="ARBA" id="ARBA00022759"/>
    </source>
</evidence>
<evidence type="ECO:0000256" key="4">
    <source>
        <dbReference type="RuleBase" id="RU004328"/>
    </source>
</evidence>
<keyword evidence="3" id="KW-0540">Nuclease</keyword>
<dbReference type="EC" id="4.6.1.19" evidence="2"/>
<dbReference type="Proteomes" id="UP001369815">
    <property type="component" value="Unassembled WGS sequence"/>
</dbReference>
<protein>
    <recommendedName>
        <fullName evidence="2">ribonuclease T2</fullName>
        <ecNumber evidence="2">4.6.1.19</ecNumber>
    </recommendedName>
</protein>
<dbReference type="SUPFAM" id="SSF55895">
    <property type="entry name" value="Ribonuclease Rh-like"/>
    <property type="match status" value="1"/>
</dbReference>
<organism evidence="5 6">
    <name type="scientific">Daldinia eschscholtzii</name>
    <dbReference type="NCBI Taxonomy" id="292717"/>
    <lineage>
        <taxon>Eukaryota</taxon>
        <taxon>Fungi</taxon>
        <taxon>Dikarya</taxon>
        <taxon>Ascomycota</taxon>
        <taxon>Pezizomycotina</taxon>
        <taxon>Sordariomycetes</taxon>
        <taxon>Xylariomycetidae</taxon>
        <taxon>Xylariales</taxon>
        <taxon>Hypoxylaceae</taxon>
        <taxon>Daldinia</taxon>
    </lineage>
</organism>
<keyword evidence="3" id="KW-0255">Endonuclease</keyword>
<dbReference type="InterPro" id="IPR033130">
    <property type="entry name" value="RNase_T2_His_AS_2"/>
</dbReference>
<accession>A0AAX6MGM6</accession>
<dbReference type="GO" id="GO:0005576">
    <property type="term" value="C:extracellular region"/>
    <property type="evidence" value="ECO:0007669"/>
    <property type="project" value="TreeGrafter"/>
</dbReference>
<dbReference type="PROSITE" id="PS00530">
    <property type="entry name" value="RNASE_T2_1"/>
    <property type="match status" value="1"/>
</dbReference>
<dbReference type="Pfam" id="PF00445">
    <property type="entry name" value="Ribonuclease_T2"/>
    <property type="match status" value="1"/>
</dbReference>
<keyword evidence="6" id="KW-1185">Reference proteome</keyword>
<dbReference type="GO" id="GO:0033897">
    <property type="term" value="F:ribonuclease T2 activity"/>
    <property type="evidence" value="ECO:0007669"/>
    <property type="project" value="UniProtKB-EC"/>
</dbReference>
<dbReference type="EMBL" id="JBANMG010000006">
    <property type="protein sequence ID" value="KAK6951654.1"/>
    <property type="molecule type" value="Genomic_DNA"/>
</dbReference>
<reference evidence="5 6" key="1">
    <citation type="journal article" date="2024" name="Front Chem Biol">
        <title>Unveiling the potential of Daldinia eschscholtzii MFLUCC 19-0629 through bioactivity and bioinformatics studies for enhanced sustainable agriculture production.</title>
        <authorList>
            <person name="Brooks S."/>
            <person name="Weaver J.A."/>
            <person name="Klomchit A."/>
            <person name="Alharthi S.A."/>
            <person name="Onlamun T."/>
            <person name="Nurani R."/>
            <person name="Vong T.K."/>
            <person name="Alberti F."/>
            <person name="Greco C."/>
        </authorList>
    </citation>
    <scope>NUCLEOTIDE SEQUENCE [LARGE SCALE GENOMIC DNA]</scope>
    <source>
        <strain evidence="5">MFLUCC 19-0629</strain>
    </source>
</reference>
<keyword evidence="3" id="KW-0378">Hydrolase</keyword>
<sequence>MAPSTTSLRSIFAYANNFVSQFPLNLPTLPTLPNPLAILGPQAPISTHNSVTPYDPLTGTPTCPINGPISCHNTSVADSCCFIHPGGRLLLTQFWDEKVHVGGSEEDWTLHGLWPDLCDGSYDQYCGMAPQFNNISKVLEHYDQADLLENMNRYWIANYGTNDHLWAHEYNKHATCINTLAPNCYGENYTPGLEVVDYFVRAFSLFKMLDTYWALANVGIEPNYKKTYPLAQIQSTLEDFSGGRVILKCTGRHHNVLHEAWYVYFVKGSLQSGDFVPAKDSFKGSEGNCASHVRYLPKRHK</sequence>
<dbReference type="GO" id="GO:0003723">
    <property type="term" value="F:RNA binding"/>
    <property type="evidence" value="ECO:0007669"/>
    <property type="project" value="InterPro"/>
</dbReference>
<dbReference type="Gene3D" id="3.90.730.10">
    <property type="entry name" value="Ribonuclease T2-like"/>
    <property type="match status" value="1"/>
</dbReference>
<evidence type="ECO:0000256" key="1">
    <source>
        <dbReference type="ARBA" id="ARBA00007469"/>
    </source>
</evidence>
<name>A0AAX6MGM6_9PEZI</name>
<dbReference type="PANTHER" id="PTHR11240:SF22">
    <property type="entry name" value="RIBONUCLEASE T2"/>
    <property type="match status" value="1"/>
</dbReference>
<comment type="caution">
    <text evidence="5">The sequence shown here is derived from an EMBL/GenBank/DDBJ whole genome shotgun (WGS) entry which is preliminary data.</text>
</comment>
<dbReference type="InterPro" id="IPR036430">
    <property type="entry name" value="RNase_T2-like_sf"/>
</dbReference>
<dbReference type="InterPro" id="IPR001568">
    <property type="entry name" value="RNase_T2-like"/>
</dbReference>